<accession>A0A9D2PEM1</accession>
<proteinExistence type="predicted"/>
<reference evidence="1" key="2">
    <citation type="submission" date="2021-04" db="EMBL/GenBank/DDBJ databases">
        <authorList>
            <person name="Gilroy R."/>
        </authorList>
    </citation>
    <scope>NUCLEOTIDE SEQUENCE</scope>
    <source>
        <strain evidence="1">CHK183-5548</strain>
    </source>
</reference>
<dbReference type="EMBL" id="DWWL01000076">
    <property type="protein sequence ID" value="HJC48656.1"/>
    <property type="molecule type" value="Genomic_DNA"/>
</dbReference>
<evidence type="ECO:0000313" key="2">
    <source>
        <dbReference type="Proteomes" id="UP000823883"/>
    </source>
</evidence>
<protein>
    <submittedName>
        <fullName evidence="1">Uncharacterized protein</fullName>
    </submittedName>
</protein>
<dbReference type="Proteomes" id="UP000823883">
    <property type="component" value="Unassembled WGS sequence"/>
</dbReference>
<evidence type="ECO:0000313" key="1">
    <source>
        <dbReference type="EMBL" id="HJC48656.1"/>
    </source>
</evidence>
<reference evidence="1" key="1">
    <citation type="journal article" date="2021" name="PeerJ">
        <title>Extensive microbial diversity within the chicken gut microbiome revealed by metagenomics and culture.</title>
        <authorList>
            <person name="Gilroy R."/>
            <person name="Ravi A."/>
            <person name="Getino M."/>
            <person name="Pursley I."/>
            <person name="Horton D.L."/>
            <person name="Alikhan N.F."/>
            <person name="Baker D."/>
            <person name="Gharbi K."/>
            <person name="Hall N."/>
            <person name="Watson M."/>
            <person name="Adriaenssens E.M."/>
            <person name="Foster-Nyarko E."/>
            <person name="Jarju S."/>
            <person name="Secka A."/>
            <person name="Antonio M."/>
            <person name="Oren A."/>
            <person name="Chaudhuri R.R."/>
            <person name="La Ragione R."/>
            <person name="Hildebrand F."/>
            <person name="Pallen M.J."/>
        </authorList>
    </citation>
    <scope>NUCLEOTIDE SEQUENCE</scope>
    <source>
        <strain evidence="1">CHK183-5548</strain>
    </source>
</reference>
<comment type="caution">
    <text evidence="1">The sequence shown here is derived from an EMBL/GenBank/DDBJ whole genome shotgun (WGS) entry which is preliminary data.</text>
</comment>
<organism evidence="1 2">
    <name type="scientific">Candidatus Lachnoclostridium pullistercoris</name>
    <dbReference type="NCBI Taxonomy" id="2838632"/>
    <lineage>
        <taxon>Bacteria</taxon>
        <taxon>Bacillati</taxon>
        <taxon>Bacillota</taxon>
        <taxon>Clostridia</taxon>
        <taxon>Lachnospirales</taxon>
        <taxon>Lachnospiraceae</taxon>
    </lineage>
</organism>
<dbReference type="AlphaFoldDB" id="A0A9D2PEM1"/>
<sequence length="309" mass="35410">MSLGDASFTFLHRVEEVEMNVRDRRWQSALALALTLPDICGGIAFPDVVKKYRDGRVMLDRQKNPTRDVGTQYIRWFDEYAGEYFKLSPGDPAPYICGERCWQLRCEYLHQNKGFINDDEKEIRFHLGVNCGTSVCQMERADKSAELTDIRIDIERFCLRMCRAARNYYETAHTEKDFSLYNTPVLDFIQAAGQKPSPFTIALLCENEAYAGGLVQVLRAFSDQILLFSAPGPARKKLEKNRPDLWIVTEDLIRQPDQPWRADKTTPVILLARDPEQAGRIGKNQGKLAVLPMPVRLDSLRTAVKQYLQ</sequence>
<name>A0A9D2PEM1_9FIRM</name>
<gene>
    <name evidence="1" type="ORF">IAA04_11445</name>
</gene>